<dbReference type="InterPro" id="IPR017871">
    <property type="entry name" value="ABC_transporter-like_CS"/>
</dbReference>
<dbReference type="GO" id="GO:0005524">
    <property type="term" value="F:ATP binding"/>
    <property type="evidence" value="ECO:0007669"/>
    <property type="project" value="UniProtKB-KW"/>
</dbReference>
<dbReference type="InterPro" id="IPR032781">
    <property type="entry name" value="ABC_tran_Xtn"/>
</dbReference>
<dbReference type="InterPro" id="IPR027417">
    <property type="entry name" value="P-loop_NTPase"/>
</dbReference>
<proteinExistence type="predicted"/>
<keyword evidence="3" id="KW-0067">ATP-binding</keyword>
<dbReference type="InterPro" id="IPR003439">
    <property type="entry name" value="ABC_transporter-like_ATP-bd"/>
</dbReference>
<dbReference type="HOGENOM" id="CLU_000604_36_0_4"/>
<dbReference type="InterPro" id="IPR003593">
    <property type="entry name" value="AAA+_ATPase"/>
</dbReference>
<dbReference type="Gene3D" id="3.40.50.300">
    <property type="entry name" value="P-loop containing nucleotide triphosphate hydrolases"/>
    <property type="match status" value="2"/>
</dbReference>
<dbReference type="Pfam" id="PF00005">
    <property type="entry name" value="ABC_tran"/>
    <property type="match status" value="2"/>
</dbReference>
<keyword evidence="6" id="KW-1185">Reference proteome</keyword>
<sequence length="602" mass="69029">MAHSPIIMLSKCYLSHGSHSILKNVNLVINKKDRIGLVGRNGSGKSSLLKLLRGEITLDSGNINKLSEISIGMLDQEPNIDNQLTVLEAIYGCEVGNNKYDANKISRAKIIIKDLNLIENVKIADLSGGSYKKTALAKAIIEEPDLLILDEPTNHIDINTIKYLETILKHWKKTLIIVTHDRHFLDSVTNKIIELDRGRITSFPGNWSKWIEYKNKLIETEKKQYEKLNKFLSNEEKWARKGIEARRTRNEGRLRRLDKLREYKEDIIIKHTNVNLLINERNHKGKIISETKSVSKFFGSNNVVSLYSGIILKKDRVGIIGPNGSGKTTLIKIILGKLDIDSGSVSISEDASIAYFDQMRMQLDANKSIEDNINHSGEWVSFGKIKKHINNYLEDFLFDAGMSKTPIKLLSGGEKSRVVLAKLFVQPANVLVLDEPTNDLDIETIEILEKAINNYSGTIILASHDRSFLENTINKSIIYTGQGKWINDVGKFEYPELEDSIINHEKISDYHKENKKYKNIKLDKTKKQKIQPWELEELRNIPYILEKLEEEQYELAKKLEQKELYTEEKAELIPSITSKLKKINEEITFTFERWELLESKNK</sequence>
<dbReference type="Pfam" id="PF12848">
    <property type="entry name" value="ABC_tran_Xtn"/>
    <property type="match status" value="1"/>
</dbReference>
<dbReference type="PANTHER" id="PTHR42855">
    <property type="entry name" value="ABC TRANSPORTER ATP-BINDING SUBUNIT"/>
    <property type="match status" value="1"/>
</dbReference>
<evidence type="ECO:0000256" key="2">
    <source>
        <dbReference type="ARBA" id="ARBA00022741"/>
    </source>
</evidence>
<evidence type="ECO:0000313" key="6">
    <source>
        <dbReference type="Proteomes" id="UP000011563"/>
    </source>
</evidence>
<name>M1ME44_9PROT</name>
<evidence type="ECO:0000259" key="4">
    <source>
        <dbReference type="PROSITE" id="PS50893"/>
    </source>
</evidence>
<dbReference type="EMBL" id="CP003807">
    <property type="protein sequence ID" value="AGF50000.1"/>
    <property type="molecule type" value="Genomic_DNA"/>
</dbReference>
<reference evidence="5 6" key="1">
    <citation type="journal article" date="2013" name="Genome Biol. Evol.">
        <title>Genome evolution and phylogenomic analysis of candidatus kinetoplastibacterium, the betaproteobacterial endosymbionts of strigomonas and angomonas.</title>
        <authorList>
            <person name="Alves J.M."/>
            <person name="Serrano M.G."/>
            <person name="Maia da Silva F."/>
            <person name="Voegtly L.J."/>
            <person name="Matveyev A.V."/>
            <person name="Teixeira M.M."/>
            <person name="Camargo E.P."/>
            <person name="Buck G.A."/>
        </authorList>
    </citation>
    <scope>NUCLEOTIDE SEQUENCE [LARGE SCALE GENOMIC DNA]</scope>
    <source>
        <strain evidence="5 6">TCC012E</strain>
    </source>
</reference>
<dbReference type="InterPro" id="IPR051309">
    <property type="entry name" value="ABCF_ATPase"/>
</dbReference>
<dbReference type="PATRIC" id="fig|1208922.3.peg.564"/>
<organism evidence="5 6">
    <name type="scientific">Candidatus Kinetoplastidibacterium blastocrithidiae TCC012E</name>
    <dbReference type="NCBI Taxonomy" id="1208922"/>
    <lineage>
        <taxon>Bacteria</taxon>
        <taxon>Pseudomonadati</taxon>
        <taxon>Pseudomonadota</taxon>
        <taxon>Betaproteobacteria</taxon>
        <taxon>Candidatus Kinetoplastidibacterium</taxon>
    </lineage>
</organism>
<feature type="domain" description="ABC transporter" evidence="4">
    <location>
        <begin position="7"/>
        <end position="222"/>
    </location>
</feature>
<dbReference type="SMART" id="SM00382">
    <property type="entry name" value="AAA"/>
    <property type="match status" value="2"/>
</dbReference>
<dbReference type="GO" id="GO:0016887">
    <property type="term" value="F:ATP hydrolysis activity"/>
    <property type="evidence" value="ECO:0007669"/>
    <property type="project" value="InterPro"/>
</dbReference>
<dbReference type="PANTHER" id="PTHR42855:SF1">
    <property type="entry name" value="ABC TRANSPORTER DOMAIN-CONTAINING PROTEIN"/>
    <property type="match status" value="1"/>
</dbReference>
<keyword evidence="1" id="KW-0472">Membrane</keyword>
<evidence type="ECO:0000256" key="1">
    <source>
        <dbReference type="ARBA" id="ARBA00022475"/>
    </source>
</evidence>
<gene>
    <name evidence="5" type="ORF">BCUE_0872</name>
</gene>
<dbReference type="SUPFAM" id="SSF52540">
    <property type="entry name" value="P-loop containing nucleoside triphosphate hydrolases"/>
    <property type="match status" value="2"/>
</dbReference>
<dbReference type="CDD" id="cd03221">
    <property type="entry name" value="ABCF_EF-3"/>
    <property type="match status" value="2"/>
</dbReference>
<dbReference type="Proteomes" id="UP000011563">
    <property type="component" value="Chromosome"/>
</dbReference>
<keyword evidence="1" id="KW-1003">Cell membrane</keyword>
<evidence type="ECO:0000313" key="5">
    <source>
        <dbReference type="EMBL" id="AGF50000.1"/>
    </source>
</evidence>
<feature type="domain" description="ABC transporter" evidence="4">
    <location>
        <begin position="289"/>
        <end position="507"/>
    </location>
</feature>
<dbReference type="KEGG" id="kbt:BCUE_0872"/>
<dbReference type="RefSeq" id="WP_015238251.1">
    <property type="nucleotide sequence ID" value="NC_020285.1"/>
</dbReference>
<keyword evidence="2" id="KW-0547">Nucleotide-binding</keyword>
<protein>
    <submittedName>
        <fullName evidence="5">ABC transporter ATPase component</fullName>
    </submittedName>
</protein>
<dbReference type="PROSITE" id="PS50893">
    <property type="entry name" value="ABC_TRANSPORTER_2"/>
    <property type="match status" value="2"/>
</dbReference>
<evidence type="ECO:0000256" key="3">
    <source>
        <dbReference type="ARBA" id="ARBA00022840"/>
    </source>
</evidence>
<accession>M1ME44</accession>
<dbReference type="AlphaFoldDB" id="M1ME44"/>
<dbReference type="PROSITE" id="PS00211">
    <property type="entry name" value="ABC_TRANSPORTER_1"/>
    <property type="match status" value="1"/>
</dbReference>
<dbReference type="FunFam" id="3.40.50.300:FF:000011">
    <property type="entry name" value="Putative ABC transporter ATP-binding component"/>
    <property type="match status" value="1"/>
</dbReference>